<dbReference type="InterPro" id="IPR009057">
    <property type="entry name" value="Homeodomain-like_sf"/>
</dbReference>
<dbReference type="Proteomes" id="UP001560045">
    <property type="component" value="Unassembled WGS sequence"/>
</dbReference>
<feature type="DNA-binding region" description="H-T-H motif" evidence="4">
    <location>
        <begin position="31"/>
        <end position="50"/>
    </location>
</feature>
<keyword evidence="1" id="KW-0805">Transcription regulation</keyword>
<dbReference type="PROSITE" id="PS50977">
    <property type="entry name" value="HTH_TETR_2"/>
    <property type="match status" value="1"/>
</dbReference>
<evidence type="ECO:0000256" key="3">
    <source>
        <dbReference type="ARBA" id="ARBA00023163"/>
    </source>
</evidence>
<dbReference type="InterPro" id="IPR001647">
    <property type="entry name" value="HTH_TetR"/>
</dbReference>
<evidence type="ECO:0000259" key="5">
    <source>
        <dbReference type="PROSITE" id="PS50977"/>
    </source>
</evidence>
<evidence type="ECO:0000313" key="7">
    <source>
        <dbReference type="Proteomes" id="UP001560045"/>
    </source>
</evidence>
<organism evidence="6 7">
    <name type="scientific">Geodermatophilus maliterrae</name>
    <dbReference type="NCBI Taxonomy" id="3162531"/>
    <lineage>
        <taxon>Bacteria</taxon>
        <taxon>Bacillati</taxon>
        <taxon>Actinomycetota</taxon>
        <taxon>Actinomycetes</taxon>
        <taxon>Geodermatophilales</taxon>
        <taxon>Geodermatophilaceae</taxon>
        <taxon>Geodermatophilus</taxon>
    </lineage>
</organism>
<evidence type="ECO:0000256" key="4">
    <source>
        <dbReference type="PROSITE-ProRule" id="PRU00335"/>
    </source>
</evidence>
<evidence type="ECO:0000256" key="2">
    <source>
        <dbReference type="ARBA" id="ARBA00023125"/>
    </source>
</evidence>
<dbReference type="Gene3D" id="1.10.357.10">
    <property type="entry name" value="Tetracycline Repressor, domain 2"/>
    <property type="match status" value="1"/>
</dbReference>
<dbReference type="PANTHER" id="PTHR47506">
    <property type="entry name" value="TRANSCRIPTIONAL REGULATORY PROTEIN"/>
    <property type="match status" value="1"/>
</dbReference>
<dbReference type="Pfam" id="PF00440">
    <property type="entry name" value="TetR_N"/>
    <property type="match status" value="1"/>
</dbReference>
<gene>
    <name evidence="6" type="ORF">ABQ292_20750</name>
</gene>
<protein>
    <submittedName>
        <fullName evidence="6">TetR/AcrR family transcriptional regulator</fullName>
    </submittedName>
</protein>
<dbReference type="SUPFAM" id="SSF48498">
    <property type="entry name" value="Tetracyclin repressor-like, C-terminal domain"/>
    <property type="match status" value="1"/>
</dbReference>
<reference evidence="6 7" key="1">
    <citation type="submission" date="2024-06" db="EMBL/GenBank/DDBJ databases">
        <title>Draft genome sequence of Geodermatophilus badlandi, a novel member of the Geodermatophilaceae isolated from badland sedimentary rocks in the Red desert, Wyoming, USA.</title>
        <authorList>
            <person name="Ben Tekaya S."/>
            <person name="Nouioui I."/>
            <person name="Flores G.M."/>
            <person name="Shaal M.N."/>
            <person name="Bredoire F."/>
            <person name="Basile F."/>
            <person name="Van Diepen L."/>
            <person name="Ward N.L."/>
        </authorList>
    </citation>
    <scope>NUCLEOTIDE SEQUENCE [LARGE SCALE GENOMIC DNA]</scope>
    <source>
        <strain evidence="6 7">WL48A</strain>
    </source>
</reference>
<keyword evidence="3" id="KW-0804">Transcription</keyword>
<proteinExistence type="predicted"/>
<dbReference type="InterPro" id="IPR036271">
    <property type="entry name" value="Tet_transcr_reg_TetR-rel_C_sf"/>
</dbReference>
<comment type="caution">
    <text evidence="6">The sequence shown here is derived from an EMBL/GenBank/DDBJ whole genome shotgun (WGS) entry which is preliminary data.</text>
</comment>
<keyword evidence="2 4" id="KW-0238">DNA-binding</keyword>
<dbReference type="PRINTS" id="PR00455">
    <property type="entry name" value="HTHTETR"/>
</dbReference>
<sequence>MAAHRTTASARERLLEAADQLFYAHGIAATGVDAVVQRAGASPATLYAHFAGKDGLVAAYLERRHHRWRATWDAVLAEAADPVDRLLSVLDALALFRQREGATRGCAVLAAAAELPAADHPARAWIEADTTLLHHRLHELALAAGADDPRALVAELVMVYDGTLAAYARAVADPMPAARELARGAVRRHAVTGSA</sequence>
<dbReference type="SUPFAM" id="SSF46689">
    <property type="entry name" value="Homeodomain-like"/>
    <property type="match status" value="1"/>
</dbReference>
<dbReference type="EMBL" id="JBFNXQ010000088">
    <property type="protein sequence ID" value="MEX5720789.1"/>
    <property type="molecule type" value="Genomic_DNA"/>
</dbReference>
<name>A0ABV3XJL7_9ACTN</name>
<dbReference type="PANTHER" id="PTHR47506:SF1">
    <property type="entry name" value="HTH-TYPE TRANSCRIPTIONAL REGULATOR YJDC"/>
    <property type="match status" value="1"/>
</dbReference>
<evidence type="ECO:0000313" key="6">
    <source>
        <dbReference type="EMBL" id="MEX5720789.1"/>
    </source>
</evidence>
<evidence type="ECO:0000256" key="1">
    <source>
        <dbReference type="ARBA" id="ARBA00023015"/>
    </source>
</evidence>
<feature type="domain" description="HTH tetR-type" evidence="5">
    <location>
        <begin position="8"/>
        <end position="68"/>
    </location>
</feature>
<keyword evidence="7" id="KW-1185">Reference proteome</keyword>
<dbReference type="RefSeq" id="WP_369209608.1">
    <property type="nucleotide sequence ID" value="NZ_JBFNXQ010000088.1"/>
</dbReference>
<accession>A0ABV3XJL7</accession>